<protein>
    <recommendedName>
        <fullName evidence="2">histidine kinase</fullName>
        <ecNumber evidence="2">2.7.13.3</ecNumber>
    </recommendedName>
</protein>
<dbReference type="InterPro" id="IPR005467">
    <property type="entry name" value="His_kinase_dom"/>
</dbReference>
<dbReference type="PANTHER" id="PTHR43065">
    <property type="entry name" value="SENSOR HISTIDINE KINASE"/>
    <property type="match status" value="1"/>
</dbReference>
<dbReference type="Pfam" id="PF00512">
    <property type="entry name" value="HisKA"/>
    <property type="match status" value="1"/>
</dbReference>
<dbReference type="InterPro" id="IPR004358">
    <property type="entry name" value="Sig_transdc_His_kin-like_C"/>
</dbReference>
<gene>
    <name evidence="11" type="ORF">HNQ40_000586</name>
</gene>
<keyword evidence="3" id="KW-0597">Phosphoprotein</keyword>
<keyword evidence="4" id="KW-0808">Transferase</keyword>
<evidence type="ECO:0000256" key="8">
    <source>
        <dbReference type="ARBA" id="ARBA00023012"/>
    </source>
</evidence>
<evidence type="ECO:0000256" key="5">
    <source>
        <dbReference type="ARBA" id="ARBA00022741"/>
    </source>
</evidence>
<dbReference type="PROSITE" id="PS50109">
    <property type="entry name" value="HIS_KIN"/>
    <property type="match status" value="1"/>
</dbReference>
<dbReference type="GO" id="GO:0005524">
    <property type="term" value="F:ATP binding"/>
    <property type="evidence" value="ECO:0007669"/>
    <property type="project" value="UniProtKB-KW"/>
</dbReference>
<dbReference type="PANTHER" id="PTHR43065:SF10">
    <property type="entry name" value="PEROXIDE STRESS-ACTIVATED HISTIDINE KINASE MAK3"/>
    <property type="match status" value="1"/>
</dbReference>
<evidence type="ECO:0000256" key="4">
    <source>
        <dbReference type="ARBA" id="ARBA00022679"/>
    </source>
</evidence>
<dbReference type="PRINTS" id="PR00344">
    <property type="entry name" value="BCTRLSENSOR"/>
</dbReference>
<dbReference type="InterPro" id="IPR036097">
    <property type="entry name" value="HisK_dim/P_sf"/>
</dbReference>
<evidence type="ECO:0000256" key="1">
    <source>
        <dbReference type="ARBA" id="ARBA00000085"/>
    </source>
</evidence>
<evidence type="ECO:0000256" key="7">
    <source>
        <dbReference type="ARBA" id="ARBA00022840"/>
    </source>
</evidence>
<dbReference type="Proteomes" id="UP000541810">
    <property type="component" value="Unassembled WGS sequence"/>
</dbReference>
<evidence type="ECO:0000313" key="11">
    <source>
        <dbReference type="EMBL" id="MBB6428780.1"/>
    </source>
</evidence>
<dbReference type="Pfam" id="PF02518">
    <property type="entry name" value="HATPase_c"/>
    <property type="match status" value="1"/>
</dbReference>
<reference evidence="11 12" key="1">
    <citation type="submission" date="2020-08" db="EMBL/GenBank/DDBJ databases">
        <title>Genomic Encyclopedia of Type Strains, Phase IV (KMG-IV): sequencing the most valuable type-strain genomes for metagenomic binning, comparative biology and taxonomic classification.</title>
        <authorList>
            <person name="Goeker M."/>
        </authorList>
    </citation>
    <scope>NUCLEOTIDE SEQUENCE [LARGE SCALE GENOMIC DNA]</scope>
    <source>
        <strain evidence="11 12">DSM 103725</strain>
    </source>
</reference>
<keyword evidence="8" id="KW-0902">Two-component regulatory system</keyword>
<accession>A0A7X0H3W8</accession>
<evidence type="ECO:0000256" key="9">
    <source>
        <dbReference type="SAM" id="MobiDB-lite"/>
    </source>
</evidence>
<dbReference type="Gene3D" id="1.10.287.130">
    <property type="match status" value="1"/>
</dbReference>
<dbReference type="RefSeq" id="WP_184676222.1">
    <property type="nucleotide sequence ID" value="NZ_JACHGY010000001.1"/>
</dbReference>
<name>A0A7X0H3W8_9BACT</name>
<dbReference type="EMBL" id="JACHGY010000001">
    <property type="protein sequence ID" value="MBB6428780.1"/>
    <property type="molecule type" value="Genomic_DNA"/>
</dbReference>
<proteinExistence type="predicted"/>
<keyword evidence="12" id="KW-1185">Reference proteome</keyword>
<dbReference type="GO" id="GO:0000155">
    <property type="term" value="F:phosphorelay sensor kinase activity"/>
    <property type="evidence" value="ECO:0007669"/>
    <property type="project" value="InterPro"/>
</dbReference>
<dbReference type="SMART" id="SM00388">
    <property type="entry name" value="HisKA"/>
    <property type="match status" value="1"/>
</dbReference>
<evidence type="ECO:0000256" key="2">
    <source>
        <dbReference type="ARBA" id="ARBA00012438"/>
    </source>
</evidence>
<sequence>MAWMTLFFGVAIGILLAIPAAWGWSRRTERRVRQLEARARTAERLAELGTMTGGLAHEIKNPLSTVGLNVQLIQEDLADLADVLPAPPEPEDGQTLPQRHGDPPRERLARIQKRTDGLHRETARLRDILEDFLRFAGRVELDRQPTDLNALCDELIDFFQPQADEARVKLRCDLHADPAIVSADPALLKQALLNLLINACQAMTLAREKDEPSGGNSELILRTANTKSAGQDQIAIHVTDTGPGIAPDVLEKIFQPYFSSKRGGSGLGLPTTRRLVEEHDGTLTVHSDQARGSDFVITLPMG</sequence>
<dbReference type="EC" id="2.7.13.3" evidence="2"/>
<dbReference type="Gene3D" id="3.30.565.10">
    <property type="entry name" value="Histidine kinase-like ATPase, C-terminal domain"/>
    <property type="match status" value="1"/>
</dbReference>
<dbReference type="SUPFAM" id="SSF47384">
    <property type="entry name" value="Homodimeric domain of signal transducing histidine kinase"/>
    <property type="match status" value="1"/>
</dbReference>
<dbReference type="CDD" id="cd00082">
    <property type="entry name" value="HisKA"/>
    <property type="match status" value="1"/>
</dbReference>
<dbReference type="SUPFAM" id="SSF55874">
    <property type="entry name" value="ATPase domain of HSP90 chaperone/DNA topoisomerase II/histidine kinase"/>
    <property type="match status" value="1"/>
</dbReference>
<dbReference type="InterPro" id="IPR003661">
    <property type="entry name" value="HisK_dim/P_dom"/>
</dbReference>
<comment type="caution">
    <text evidence="11">The sequence shown here is derived from an EMBL/GenBank/DDBJ whole genome shotgun (WGS) entry which is preliminary data.</text>
</comment>
<organism evidence="11 12">
    <name type="scientific">Algisphaera agarilytica</name>
    <dbReference type="NCBI Taxonomy" id="1385975"/>
    <lineage>
        <taxon>Bacteria</taxon>
        <taxon>Pseudomonadati</taxon>
        <taxon>Planctomycetota</taxon>
        <taxon>Phycisphaerae</taxon>
        <taxon>Phycisphaerales</taxon>
        <taxon>Phycisphaeraceae</taxon>
        <taxon>Algisphaera</taxon>
    </lineage>
</organism>
<keyword evidence="7" id="KW-0067">ATP-binding</keyword>
<comment type="catalytic activity">
    <reaction evidence="1">
        <text>ATP + protein L-histidine = ADP + protein N-phospho-L-histidine.</text>
        <dbReference type="EC" id="2.7.13.3"/>
    </reaction>
</comment>
<feature type="domain" description="Histidine kinase" evidence="10">
    <location>
        <begin position="54"/>
        <end position="302"/>
    </location>
</feature>
<evidence type="ECO:0000259" key="10">
    <source>
        <dbReference type="PROSITE" id="PS50109"/>
    </source>
</evidence>
<evidence type="ECO:0000256" key="3">
    <source>
        <dbReference type="ARBA" id="ARBA00022553"/>
    </source>
</evidence>
<dbReference type="InterPro" id="IPR036890">
    <property type="entry name" value="HATPase_C_sf"/>
</dbReference>
<evidence type="ECO:0000313" key="12">
    <source>
        <dbReference type="Proteomes" id="UP000541810"/>
    </source>
</evidence>
<keyword evidence="5" id="KW-0547">Nucleotide-binding</keyword>
<dbReference type="SMART" id="SM00387">
    <property type="entry name" value="HATPase_c"/>
    <property type="match status" value="1"/>
</dbReference>
<dbReference type="AlphaFoldDB" id="A0A7X0H3W8"/>
<keyword evidence="6 11" id="KW-0418">Kinase</keyword>
<feature type="region of interest" description="Disordered" evidence="9">
    <location>
        <begin position="83"/>
        <end position="105"/>
    </location>
</feature>
<evidence type="ECO:0000256" key="6">
    <source>
        <dbReference type="ARBA" id="ARBA00022777"/>
    </source>
</evidence>
<dbReference type="InterPro" id="IPR003594">
    <property type="entry name" value="HATPase_dom"/>
</dbReference>